<proteinExistence type="predicted"/>
<dbReference type="Proteomes" id="UP000000545">
    <property type="component" value="Chromosome"/>
</dbReference>
<dbReference type="EMBL" id="CR931997">
    <property type="protein sequence ID" value="CAI36572.1"/>
    <property type="molecule type" value="Genomic_DNA"/>
</dbReference>
<sequence>MCKDTTMANVEKKGYVDAGWPTDIPEGRHAVTELVADTAGALSPYGDIEFPVDASELPYVHSFTVINK</sequence>
<accession>Q4JX85</accession>
<evidence type="ECO:0000313" key="1">
    <source>
        <dbReference type="EMBL" id="CAI36572.1"/>
    </source>
</evidence>
<reference evidence="1 2" key="1">
    <citation type="journal article" date="2005" name="J. Bacteriol.">
        <title>Complete genome sequence and analysis of the multiresistant nosocomial pathogen Corynebacterium jeikeium K411, a lipid-requiring bacterium of the human skin flora.</title>
        <authorList>
            <person name="Tauch A."/>
            <person name="Kaiser O."/>
            <person name="Hain T."/>
            <person name="Goesmann A."/>
            <person name="Weisshaar B."/>
            <person name="Albersmeier A."/>
            <person name="Bekel T."/>
            <person name="Bischoff N."/>
            <person name="Brune I."/>
            <person name="Chakraborty T."/>
            <person name="Kalinowski J."/>
            <person name="Meyer F."/>
            <person name="Rupp O."/>
            <person name="Schneiker S."/>
            <person name="Viehoever P."/>
            <person name="Puehler A."/>
        </authorList>
    </citation>
    <scope>NUCLEOTIDE SEQUENCE [LARGE SCALE GENOMIC DNA]</scope>
    <source>
        <strain evidence="1 2">K411</strain>
    </source>
</reference>
<dbReference type="AlphaFoldDB" id="Q4JX85"/>
<dbReference type="HOGENOM" id="CLU_186062_2_0_11"/>
<protein>
    <submittedName>
        <fullName evidence="1">Uncharacterized protein</fullName>
    </submittedName>
</protein>
<organism evidence="1 2">
    <name type="scientific">Corynebacterium jeikeium (strain K411)</name>
    <dbReference type="NCBI Taxonomy" id="306537"/>
    <lineage>
        <taxon>Bacteria</taxon>
        <taxon>Bacillati</taxon>
        <taxon>Actinomycetota</taxon>
        <taxon>Actinomycetes</taxon>
        <taxon>Mycobacteriales</taxon>
        <taxon>Corynebacteriaceae</taxon>
        <taxon>Corynebacterium</taxon>
    </lineage>
</organism>
<dbReference type="eggNOG" id="ENOG5033FDU">
    <property type="taxonomic scope" value="Bacteria"/>
</dbReference>
<evidence type="ECO:0000313" key="2">
    <source>
        <dbReference type="Proteomes" id="UP000000545"/>
    </source>
</evidence>
<name>Q4JX85_CORJK</name>
<gene>
    <name evidence="1" type="ordered locus">jk0415</name>
</gene>
<dbReference type="STRING" id="306537.jk0415"/>
<dbReference type="KEGG" id="cjk:jk0415"/>
<keyword evidence="2" id="KW-1185">Reference proteome</keyword>